<protein>
    <recommendedName>
        <fullName evidence="8">Phospho-2-dehydro-3-deoxyheptonate aldolase</fullName>
        <ecNumber evidence="8">2.5.1.54</ecNumber>
    </recommendedName>
</protein>
<dbReference type="GO" id="GO:0009073">
    <property type="term" value="P:aromatic amino acid family biosynthetic process"/>
    <property type="evidence" value="ECO:0007669"/>
    <property type="project" value="UniProtKB-KW"/>
</dbReference>
<dbReference type="PANTHER" id="PTHR21337:SF32">
    <property type="entry name" value="PHOSPHO-2-DEHYDRO-3-DEOXYHEPTONATE ALDOLASE 1, CHLOROPLASTIC"/>
    <property type="match status" value="1"/>
</dbReference>
<gene>
    <name evidence="9" type="ORF">Bca52824_008303</name>
</gene>
<keyword evidence="5 8" id="KW-0057">Aromatic amino acid biosynthesis</keyword>
<keyword evidence="8" id="KW-0150">Chloroplast</keyword>
<dbReference type="GO" id="GO:0008652">
    <property type="term" value="P:amino acid biosynthetic process"/>
    <property type="evidence" value="ECO:0007669"/>
    <property type="project" value="UniProtKB-KW"/>
</dbReference>
<accession>A0A8X7WB22</accession>
<evidence type="ECO:0000256" key="6">
    <source>
        <dbReference type="ARBA" id="ARBA00047508"/>
    </source>
</evidence>
<keyword evidence="10" id="KW-1185">Reference proteome</keyword>
<dbReference type="EMBL" id="JAAMPC010000002">
    <property type="protein sequence ID" value="KAG2325575.1"/>
    <property type="molecule type" value="Genomic_DNA"/>
</dbReference>
<feature type="binding site" evidence="7">
    <location>
        <begin position="26"/>
        <end position="27"/>
    </location>
    <ligand>
        <name>phosphoenolpyruvate</name>
        <dbReference type="ChEBI" id="CHEBI:58702"/>
    </ligand>
</feature>
<proteinExistence type="inferred from homology"/>
<reference evidence="9 10" key="1">
    <citation type="submission" date="2020-02" db="EMBL/GenBank/DDBJ databases">
        <authorList>
            <person name="Ma Q."/>
            <person name="Huang Y."/>
            <person name="Song X."/>
            <person name="Pei D."/>
        </authorList>
    </citation>
    <scope>NUCLEOTIDE SEQUENCE [LARGE SCALE GENOMIC DNA]</scope>
    <source>
        <strain evidence="9">Sxm20200214</strain>
        <tissue evidence="9">Leaf</tissue>
    </source>
</reference>
<dbReference type="GO" id="GO:0009507">
    <property type="term" value="C:chloroplast"/>
    <property type="evidence" value="ECO:0007669"/>
    <property type="project" value="UniProtKB-SubCell"/>
</dbReference>
<evidence type="ECO:0000313" key="9">
    <source>
        <dbReference type="EMBL" id="KAG2325575.1"/>
    </source>
</evidence>
<keyword evidence="4 8" id="KW-0808">Transferase</keyword>
<dbReference type="SUPFAM" id="SSF51569">
    <property type="entry name" value="Aldolase"/>
    <property type="match status" value="1"/>
</dbReference>
<evidence type="ECO:0000256" key="8">
    <source>
        <dbReference type="RuleBase" id="RU363071"/>
    </source>
</evidence>
<name>A0A8X7WB22_BRACI</name>
<dbReference type="PANTHER" id="PTHR21337">
    <property type="entry name" value="PHOSPHO-2-DEHYDRO-3-DEOXYHEPTONATE ALDOLASE 1, 2"/>
    <property type="match status" value="1"/>
</dbReference>
<dbReference type="Gene3D" id="3.20.20.70">
    <property type="entry name" value="Aldolase class I"/>
    <property type="match status" value="2"/>
</dbReference>
<evidence type="ECO:0000256" key="4">
    <source>
        <dbReference type="ARBA" id="ARBA00022679"/>
    </source>
</evidence>
<dbReference type="EC" id="2.5.1.54" evidence="8"/>
<feature type="binding site" evidence="7">
    <location>
        <position position="49"/>
    </location>
    <ligand>
        <name>phosphoenolpyruvate</name>
        <dbReference type="ChEBI" id="CHEBI:58702"/>
    </ligand>
</feature>
<keyword evidence="8" id="KW-0809">Transit peptide</keyword>
<dbReference type="AlphaFoldDB" id="A0A8X7WB22"/>
<keyword evidence="3 8" id="KW-0028">Amino-acid biosynthesis</keyword>
<dbReference type="InterPro" id="IPR013785">
    <property type="entry name" value="Aldolase_TIM"/>
</dbReference>
<keyword evidence="8" id="KW-0934">Plastid</keyword>
<comment type="caution">
    <text evidence="9">The sequence shown here is derived from an EMBL/GenBank/DDBJ whole genome shotgun (WGS) entry which is preliminary data.</text>
</comment>
<comment type="pathway">
    <text evidence="1 8">Metabolic intermediate biosynthesis; chorismate biosynthesis; chorismate from D-erythrose 4-phosphate and phosphoenolpyruvate: step 1/7.</text>
</comment>
<comment type="subcellular location">
    <subcellularLocation>
        <location evidence="8">Plastid</location>
        <location evidence="8">Chloroplast</location>
    </subcellularLocation>
</comment>
<sequence>MSSLTELDSISVMYNDCSAHMVWCRERTRQLDGAHVEFLRGIANPFGIKVKVRALLDVHEQEGSNARGIHLEMIGQNVTECIVGITLIWYTIIELGIIDMMVHSIILTHRDF</sequence>
<evidence type="ECO:0000256" key="5">
    <source>
        <dbReference type="ARBA" id="ARBA00023141"/>
    </source>
</evidence>
<organism evidence="9 10">
    <name type="scientific">Brassica carinata</name>
    <name type="common">Ethiopian mustard</name>
    <name type="synonym">Abyssinian cabbage</name>
    <dbReference type="NCBI Taxonomy" id="52824"/>
    <lineage>
        <taxon>Eukaryota</taxon>
        <taxon>Viridiplantae</taxon>
        <taxon>Streptophyta</taxon>
        <taxon>Embryophyta</taxon>
        <taxon>Tracheophyta</taxon>
        <taxon>Spermatophyta</taxon>
        <taxon>Magnoliopsida</taxon>
        <taxon>eudicotyledons</taxon>
        <taxon>Gunneridae</taxon>
        <taxon>Pentapetalae</taxon>
        <taxon>rosids</taxon>
        <taxon>malvids</taxon>
        <taxon>Brassicales</taxon>
        <taxon>Brassicaceae</taxon>
        <taxon>Brassiceae</taxon>
        <taxon>Brassica</taxon>
    </lineage>
</organism>
<dbReference type="Proteomes" id="UP000886595">
    <property type="component" value="Unassembled WGS sequence"/>
</dbReference>
<evidence type="ECO:0000313" key="10">
    <source>
        <dbReference type="Proteomes" id="UP000886595"/>
    </source>
</evidence>
<dbReference type="Pfam" id="PF01474">
    <property type="entry name" value="DAHP_synth_2"/>
    <property type="match status" value="2"/>
</dbReference>
<evidence type="ECO:0000256" key="3">
    <source>
        <dbReference type="ARBA" id="ARBA00022605"/>
    </source>
</evidence>
<comment type="similarity">
    <text evidence="2 8">Belongs to the class-II DAHP synthase family.</text>
</comment>
<dbReference type="InterPro" id="IPR002480">
    <property type="entry name" value="DAHP_synth_2"/>
</dbReference>
<evidence type="ECO:0000256" key="1">
    <source>
        <dbReference type="ARBA" id="ARBA00004688"/>
    </source>
</evidence>
<evidence type="ECO:0000256" key="7">
    <source>
        <dbReference type="PIRSR" id="PIRSR602480-1"/>
    </source>
</evidence>
<dbReference type="GO" id="GO:0003849">
    <property type="term" value="F:3-deoxy-7-phosphoheptulonate synthase activity"/>
    <property type="evidence" value="ECO:0007669"/>
    <property type="project" value="UniProtKB-EC"/>
</dbReference>
<evidence type="ECO:0000256" key="2">
    <source>
        <dbReference type="ARBA" id="ARBA00008911"/>
    </source>
</evidence>
<comment type="catalytic activity">
    <reaction evidence="6 8">
        <text>D-erythrose 4-phosphate + phosphoenolpyruvate + H2O = 7-phospho-2-dehydro-3-deoxy-D-arabino-heptonate + phosphate</text>
        <dbReference type="Rhea" id="RHEA:14717"/>
        <dbReference type="ChEBI" id="CHEBI:15377"/>
        <dbReference type="ChEBI" id="CHEBI:16897"/>
        <dbReference type="ChEBI" id="CHEBI:43474"/>
        <dbReference type="ChEBI" id="CHEBI:58394"/>
        <dbReference type="ChEBI" id="CHEBI:58702"/>
        <dbReference type="EC" id="2.5.1.54"/>
    </reaction>
</comment>
<dbReference type="OrthoDB" id="2338at2759"/>